<proteinExistence type="predicted"/>
<dbReference type="AlphaFoldDB" id="E1ZZ02"/>
<accession>E1ZZ02</accession>
<evidence type="ECO:0000313" key="1">
    <source>
        <dbReference type="EMBL" id="EFN73582.1"/>
    </source>
</evidence>
<reference evidence="1 2" key="1">
    <citation type="journal article" date="2010" name="Science">
        <title>Genomic comparison of the ants Camponotus floridanus and Harpegnathos saltator.</title>
        <authorList>
            <person name="Bonasio R."/>
            <person name="Zhang G."/>
            <person name="Ye C."/>
            <person name="Mutti N.S."/>
            <person name="Fang X."/>
            <person name="Qin N."/>
            <person name="Donahue G."/>
            <person name="Yang P."/>
            <person name="Li Q."/>
            <person name="Li C."/>
            <person name="Zhang P."/>
            <person name="Huang Z."/>
            <person name="Berger S.L."/>
            <person name="Reinberg D."/>
            <person name="Wang J."/>
            <person name="Liebig J."/>
        </authorList>
    </citation>
    <scope>NUCLEOTIDE SEQUENCE [LARGE SCALE GENOMIC DNA]</scope>
    <source>
        <strain evidence="2">C129</strain>
    </source>
</reference>
<name>E1ZZ02_CAMFO</name>
<sequence length="201" mass="22662">MEVDEDHMEVDEDHVLSADSDCISDCSENSTEYINKKMSGAEINALKELSKFCTIYFYYSADGALAVCPSCMIALQDLVEGSRQVGTLGEFFAWLQHCEEFIEELEEQSRFKGPRLSIGSRQSLVAKIARLESVKTQLQTRFIPSGGDYSGDNNAERLVWREIDTDSHILTGVVINANYIERQFLENAEDTVLEQDVIKTL</sequence>
<dbReference type="OMA" id="NANYIER"/>
<dbReference type="InParanoid" id="E1ZZ02"/>
<dbReference type="Proteomes" id="UP000000311">
    <property type="component" value="Unassembled WGS sequence"/>
</dbReference>
<organism evidence="2">
    <name type="scientific">Camponotus floridanus</name>
    <name type="common">Florida carpenter ant</name>
    <dbReference type="NCBI Taxonomy" id="104421"/>
    <lineage>
        <taxon>Eukaryota</taxon>
        <taxon>Metazoa</taxon>
        <taxon>Ecdysozoa</taxon>
        <taxon>Arthropoda</taxon>
        <taxon>Hexapoda</taxon>
        <taxon>Insecta</taxon>
        <taxon>Pterygota</taxon>
        <taxon>Neoptera</taxon>
        <taxon>Endopterygota</taxon>
        <taxon>Hymenoptera</taxon>
        <taxon>Apocrita</taxon>
        <taxon>Aculeata</taxon>
        <taxon>Formicoidea</taxon>
        <taxon>Formicidae</taxon>
        <taxon>Formicinae</taxon>
        <taxon>Camponotus</taxon>
    </lineage>
</organism>
<protein>
    <submittedName>
        <fullName evidence="1">Uncharacterized protein</fullName>
    </submittedName>
</protein>
<dbReference type="OrthoDB" id="7558076at2759"/>
<gene>
    <name evidence="1" type="ORF">EAG_01900</name>
</gene>
<keyword evidence="2" id="KW-1185">Reference proteome</keyword>
<dbReference type="EMBL" id="GL435245">
    <property type="protein sequence ID" value="EFN73582.1"/>
    <property type="molecule type" value="Genomic_DNA"/>
</dbReference>
<evidence type="ECO:0000313" key="2">
    <source>
        <dbReference type="Proteomes" id="UP000000311"/>
    </source>
</evidence>